<reference evidence="3 4" key="1">
    <citation type="submission" date="2018-01" db="EMBL/GenBank/DDBJ databases">
        <title>Metagenomic assembled genomes from two thermal pools in the Uzon Caldera, Kamchatka, Russia.</title>
        <authorList>
            <person name="Wilkins L."/>
            <person name="Ettinger C."/>
        </authorList>
    </citation>
    <scope>NUCLEOTIDE SEQUENCE [LARGE SCALE GENOMIC DNA]</scope>
    <source>
        <strain evidence="3">ZAV-05</strain>
    </source>
</reference>
<feature type="transmembrane region" description="Helical" evidence="1">
    <location>
        <begin position="12"/>
        <end position="37"/>
    </location>
</feature>
<organism evidence="3 4">
    <name type="scientific">Calditerrivibrio nitroreducens</name>
    <dbReference type="NCBI Taxonomy" id="477976"/>
    <lineage>
        <taxon>Bacteria</taxon>
        <taxon>Pseudomonadati</taxon>
        <taxon>Deferribacterota</taxon>
        <taxon>Deferribacteres</taxon>
        <taxon>Deferribacterales</taxon>
        <taxon>Calditerrivibrionaceae</taxon>
    </lineage>
</organism>
<feature type="transmembrane region" description="Helical" evidence="1">
    <location>
        <begin position="125"/>
        <end position="148"/>
    </location>
</feature>
<comment type="caution">
    <text evidence="3">The sequence shown here is derived from an EMBL/GenBank/DDBJ whole genome shotgun (WGS) entry which is preliminary data.</text>
</comment>
<dbReference type="EMBL" id="PNIN01000019">
    <property type="protein sequence ID" value="PMP72708.1"/>
    <property type="molecule type" value="Genomic_DNA"/>
</dbReference>
<keyword evidence="1" id="KW-0472">Membrane</keyword>
<dbReference type="RefSeq" id="WP_424605177.1">
    <property type="nucleotide sequence ID" value="NZ_JBNAVA010000002.1"/>
</dbReference>
<evidence type="ECO:0000259" key="2">
    <source>
        <dbReference type="Pfam" id="PF09335"/>
    </source>
</evidence>
<gene>
    <name evidence="3" type="ORF">C0187_01175</name>
</gene>
<dbReference type="PANTHER" id="PTHR42709:SF2">
    <property type="entry name" value="INNER MEMBRANE PROTEIN YOHD"/>
    <property type="match status" value="1"/>
</dbReference>
<dbReference type="InterPro" id="IPR032816">
    <property type="entry name" value="VTT_dom"/>
</dbReference>
<keyword evidence="1" id="KW-0812">Transmembrane</keyword>
<dbReference type="Pfam" id="PF09335">
    <property type="entry name" value="VTT_dom"/>
    <property type="match status" value="1"/>
</dbReference>
<dbReference type="PANTHER" id="PTHR42709">
    <property type="entry name" value="ALKALINE PHOSPHATASE LIKE PROTEIN"/>
    <property type="match status" value="1"/>
</dbReference>
<name>A0A2J6WQP2_9BACT</name>
<dbReference type="AlphaFoldDB" id="A0A2J6WQP2"/>
<evidence type="ECO:0000313" key="3">
    <source>
        <dbReference type="EMBL" id="PMP72708.1"/>
    </source>
</evidence>
<dbReference type="GO" id="GO:0005886">
    <property type="term" value="C:plasma membrane"/>
    <property type="evidence" value="ECO:0007669"/>
    <property type="project" value="TreeGrafter"/>
</dbReference>
<keyword evidence="1" id="KW-1133">Transmembrane helix</keyword>
<dbReference type="InterPro" id="IPR051311">
    <property type="entry name" value="DedA_domain"/>
</dbReference>
<feature type="domain" description="VTT" evidence="2">
    <location>
        <begin position="29"/>
        <end position="143"/>
    </location>
</feature>
<evidence type="ECO:0000313" key="4">
    <source>
        <dbReference type="Proteomes" id="UP000242881"/>
    </source>
</evidence>
<evidence type="ECO:0000256" key="1">
    <source>
        <dbReference type="SAM" id="Phobius"/>
    </source>
</evidence>
<sequence>MEEILLRLILDYGYYILFIWSIMEGELGLVMAGILSYTGDMNIFYAILVAGLGGFTGDQIFFYIGRFNRNYVQKKFSRHRRKFAMASLLLNKYGWYIIFIQRYMYGLRTIIPITIGTTKLSWKKFAIINLISAFIWASITIVLAYWFGDYLLAILHYLKKHWYVAFPTAGLIFYLVIRYIKKAAEKRSFGK</sequence>
<feature type="transmembrane region" description="Helical" evidence="1">
    <location>
        <begin position="43"/>
        <end position="64"/>
    </location>
</feature>
<dbReference type="Proteomes" id="UP000242881">
    <property type="component" value="Unassembled WGS sequence"/>
</dbReference>
<feature type="transmembrane region" description="Helical" evidence="1">
    <location>
        <begin position="85"/>
        <end position="105"/>
    </location>
</feature>
<feature type="transmembrane region" description="Helical" evidence="1">
    <location>
        <begin position="160"/>
        <end position="180"/>
    </location>
</feature>
<protein>
    <submittedName>
        <fullName evidence="3">DedA family protein</fullName>
    </submittedName>
</protein>
<accession>A0A2J6WQP2</accession>
<proteinExistence type="predicted"/>